<keyword evidence="3" id="KW-1185">Reference proteome</keyword>
<evidence type="ECO:0000313" key="3">
    <source>
        <dbReference type="Proteomes" id="UP000326881"/>
    </source>
</evidence>
<sequence length="117" mass="13017">MKSVLVATLLLVPVGAHAATFEEITQKMDVVRSSYEVCLMDAARYYGAKLCRDVSEIVPGVFGKCTDLRVQLENLIRDRGDAGNERTRQLQTIRENATDSMTAIILDQQIAENCQPK</sequence>
<keyword evidence="1" id="KW-0732">Signal</keyword>
<dbReference type="AlphaFoldDB" id="A0A5Q0C6X8"/>
<feature type="chain" id="PRO_5024922468" description="Secreted protein" evidence="1">
    <location>
        <begin position="19"/>
        <end position="117"/>
    </location>
</feature>
<feature type="signal peptide" evidence="1">
    <location>
        <begin position="1"/>
        <end position="18"/>
    </location>
</feature>
<dbReference type="KEGG" id="rgr:FZ934_06245"/>
<evidence type="ECO:0000256" key="1">
    <source>
        <dbReference type="SAM" id="SignalP"/>
    </source>
</evidence>
<accession>A0A5Q0C6X8</accession>
<dbReference type="EMBL" id="CP043498">
    <property type="protein sequence ID" value="QFY60064.1"/>
    <property type="molecule type" value="Genomic_DNA"/>
</dbReference>
<organism evidence="2 3">
    <name type="scientific">Rhizobium grahamii</name>
    <dbReference type="NCBI Taxonomy" id="1120045"/>
    <lineage>
        <taxon>Bacteria</taxon>
        <taxon>Pseudomonadati</taxon>
        <taxon>Pseudomonadota</taxon>
        <taxon>Alphaproteobacteria</taxon>
        <taxon>Hyphomicrobiales</taxon>
        <taxon>Rhizobiaceae</taxon>
        <taxon>Rhizobium/Agrobacterium group</taxon>
        <taxon>Rhizobium</taxon>
    </lineage>
</organism>
<dbReference type="Proteomes" id="UP000326881">
    <property type="component" value="Chromosome"/>
</dbReference>
<evidence type="ECO:0008006" key="4">
    <source>
        <dbReference type="Google" id="ProtNLM"/>
    </source>
</evidence>
<proteinExistence type="predicted"/>
<protein>
    <recommendedName>
        <fullName evidence="4">Secreted protein</fullName>
    </recommendedName>
</protein>
<reference evidence="2 3" key="1">
    <citation type="submission" date="2019-08" db="EMBL/GenBank/DDBJ databases">
        <title>Prosopis cineraria nodule microbiome.</title>
        <authorList>
            <person name="Ali R."/>
            <person name="Chaluvadi S.R."/>
            <person name="Wang X."/>
        </authorList>
    </citation>
    <scope>NUCLEOTIDE SEQUENCE [LARGE SCALE GENOMIC DNA]</scope>
    <source>
        <strain evidence="2 3">BG7</strain>
    </source>
</reference>
<name>A0A5Q0C6X8_9HYPH</name>
<dbReference type="OrthoDB" id="8385220at2"/>
<gene>
    <name evidence="2" type="ORF">FZ934_06245</name>
</gene>
<dbReference type="RefSeq" id="WP_153270345.1">
    <property type="nucleotide sequence ID" value="NZ_CP043498.1"/>
</dbReference>
<evidence type="ECO:0000313" key="2">
    <source>
        <dbReference type="EMBL" id="QFY60064.1"/>
    </source>
</evidence>